<dbReference type="Proteomes" id="UP000194546">
    <property type="component" value="Unassembled WGS sequence"/>
</dbReference>
<dbReference type="EMBL" id="NBTY01000087">
    <property type="protein sequence ID" value="OTP74352.1"/>
    <property type="molecule type" value="Genomic_DNA"/>
</dbReference>
<sequence>MGGDLILQHAFFRREVASNRLIKLTASDFFRCRFLLYRVRCEH</sequence>
<comment type="caution">
    <text evidence="1">The sequence shown here is derived from an EMBL/GenBank/DDBJ whole genome shotgun (WGS) entry which is preliminary data.</text>
</comment>
<name>A0A242MSY7_CABSO</name>
<proteinExistence type="predicted"/>
<evidence type="ECO:0000313" key="2">
    <source>
        <dbReference type="Proteomes" id="UP000194546"/>
    </source>
</evidence>
<gene>
    <name evidence="1" type="ORF">PAMC26510_16740</name>
</gene>
<evidence type="ECO:0000313" key="1">
    <source>
        <dbReference type="EMBL" id="OTP74352.1"/>
    </source>
</evidence>
<accession>A0A242MSY7</accession>
<dbReference type="AlphaFoldDB" id="A0A242MSY7"/>
<organism evidence="1 2">
    <name type="scientific">Caballeronia sordidicola</name>
    <name type="common">Burkholderia sordidicola</name>
    <dbReference type="NCBI Taxonomy" id="196367"/>
    <lineage>
        <taxon>Bacteria</taxon>
        <taxon>Pseudomonadati</taxon>
        <taxon>Pseudomonadota</taxon>
        <taxon>Betaproteobacteria</taxon>
        <taxon>Burkholderiales</taxon>
        <taxon>Burkholderiaceae</taxon>
        <taxon>Caballeronia</taxon>
    </lineage>
</organism>
<protein>
    <submittedName>
        <fullName evidence="1">Uncharacterized protein</fullName>
    </submittedName>
</protein>
<reference evidence="1 2" key="1">
    <citation type="submission" date="2017-03" db="EMBL/GenBank/DDBJ databases">
        <title>Genome analysis of strain PAMC 26510.</title>
        <authorList>
            <person name="Oh H.-M."/>
            <person name="Yang J.-A."/>
        </authorList>
    </citation>
    <scope>NUCLEOTIDE SEQUENCE [LARGE SCALE GENOMIC DNA]</scope>
    <source>
        <strain evidence="1 2">PAMC 26510</strain>
    </source>
</reference>